<dbReference type="CDD" id="cd01189">
    <property type="entry name" value="INT_ICEBs1_C_like"/>
    <property type="match status" value="1"/>
</dbReference>
<sequence>MQNPSASVATKGKNGMARTADRRRFGQITKMRSGRWQARYAVPLAHASGRGGHIVTAPHTFEPGAYGKEAAGDWLRDEERRLQSEGAEWKTVTEKAEAERAVLEAARVATFEEYAKIWLQMRKVKGGQPLQESTRRGYLIWLRKYLLPTFGEMPLNTITASHVLAWYDSLPHDKPKTVRETYSLAKGIMKSATAADGILPGAVNPFTIDGAGTIGSKSDKRTEVIEDEDLAIIMATIRPEWRAMVALALGCGLRFGELVALRRSDIDLKAKVPVLHIRRAIGTGPGGKRYEKEPKSKAGIRDQRVPASVVTVLSEHLNTYVTGRDGLVFPGPSGNWLQPTRFRDLSGGWADVRVAVGRNINFHDLRATGATRLAQRGAHVAEVQTFLGDSSSEAAERYVRATQTRMDDLTALAFDGLDFGEVTR</sequence>
<dbReference type="InterPro" id="IPR044068">
    <property type="entry name" value="CB"/>
</dbReference>
<name>A0A2P2CHT7_9ZZZZ</name>
<dbReference type="GO" id="GO:0003677">
    <property type="term" value="F:DNA binding"/>
    <property type="evidence" value="ECO:0007669"/>
    <property type="project" value="UniProtKB-KW"/>
</dbReference>
<feature type="domain" description="Core-binding (CB)" evidence="9">
    <location>
        <begin position="109"/>
        <end position="193"/>
    </location>
</feature>
<organism evidence="10">
    <name type="scientific">metagenome</name>
    <dbReference type="NCBI Taxonomy" id="256318"/>
    <lineage>
        <taxon>unclassified sequences</taxon>
        <taxon>metagenomes</taxon>
    </lineage>
</organism>
<feature type="domain" description="Tyr recombinase" evidence="8">
    <location>
        <begin position="220"/>
        <end position="414"/>
    </location>
</feature>
<dbReference type="Pfam" id="PF26003">
    <property type="entry name" value="Integrase_N_phage"/>
    <property type="match status" value="1"/>
</dbReference>
<protein>
    <submittedName>
        <fullName evidence="10">Uncharacterized protein</fullName>
    </submittedName>
</protein>
<dbReference type="EMBL" id="CZKB01000019">
    <property type="protein sequence ID" value="CUR61578.1"/>
    <property type="molecule type" value="Genomic_DNA"/>
</dbReference>
<dbReference type="Pfam" id="PF00589">
    <property type="entry name" value="Phage_integrase"/>
    <property type="match status" value="1"/>
</dbReference>
<dbReference type="Gene3D" id="1.10.150.130">
    <property type="match status" value="1"/>
</dbReference>
<evidence type="ECO:0000256" key="2">
    <source>
        <dbReference type="ARBA" id="ARBA00022908"/>
    </source>
</evidence>
<dbReference type="InterPro" id="IPR010998">
    <property type="entry name" value="Integrase_recombinase_N"/>
</dbReference>
<dbReference type="PANTHER" id="PTHR30629:SF2">
    <property type="entry name" value="PROPHAGE INTEGRASE INTS-RELATED"/>
    <property type="match status" value="1"/>
</dbReference>
<dbReference type="InterPro" id="IPR002104">
    <property type="entry name" value="Integrase_catalytic"/>
</dbReference>
<dbReference type="Pfam" id="PF14659">
    <property type="entry name" value="Phage_int_SAM_3"/>
    <property type="match status" value="1"/>
</dbReference>
<evidence type="ECO:0000256" key="5">
    <source>
        <dbReference type="ARBA" id="ARBA00023195"/>
    </source>
</evidence>
<dbReference type="AlphaFoldDB" id="A0A2P2CHT7"/>
<dbReference type="PROSITE" id="PS51900">
    <property type="entry name" value="CB"/>
    <property type="match status" value="1"/>
</dbReference>
<dbReference type="InterPro" id="IPR011010">
    <property type="entry name" value="DNA_brk_join_enz"/>
</dbReference>
<dbReference type="InterPro" id="IPR004107">
    <property type="entry name" value="Integrase_SAM-like_N"/>
</dbReference>
<keyword evidence="2" id="KW-0229">DNA integration</keyword>
<evidence type="ECO:0000313" key="10">
    <source>
        <dbReference type="EMBL" id="CUR61578.1"/>
    </source>
</evidence>
<dbReference type="PROSITE" id="PS51898">
    <property type="entry name" value="TYR_RECOMBINASE"/>
    <property type="match status" value="1"/>
</dbReference>
<dbReference type="InterPro" id="IPR058717">
    <property type="entry name" value="Phage_L5_Integrase_N"/>
</dbReference>
<dbReference type="GO" id="GO:0015074">
    <property type="term" value="P:DNA integration"/>
    <property type="evidence" value="ECO:0007669"/>
    <property type="project" value="UniProtKB-KW"/>
</dbReference>
<dbReference type="GO" id="GO:0044826">
    <property type="term" value="P:viral genome integration into host DNA"/>
    <property type="evidence" value="ECO:0007669"/>
    <property type="project" value="UniProtKB-KW"/>
</dbReference>
<keyword evidence="4" id="KW-0233">DNA recombination</keyword>
<evidence type="ECO:0000256" key="4">
    <source>
        <dbReference type="ARBA" id="ARBA00023172"/>
    </source>
</evidence>
<evidence type="ECO:0000256" key="1">
    <source>
        <dbReference type="ARBA" id="ARBA00008857"/>
    </source>
</evidence>
<dbReference type="GO" id="GO:0006310">
    <property type="term" value="P:DNA recombination"/>
    <property type="evidence" value="ECO:0007669"/>
    <property type="project" value="UniProtKB-KW"/>
</dbReference>
<dbReference type="SUPFAM" id="SSF56349">
    <property type="entry name" value="DNA breaking-rejoining enzymes"/>
    <property type="match status" value="1"/>
</dbReference>
<keyword evidence="5" id="KW-1179">Viral genome integration</keyword>
<dbReference type="GO" id="GO:0046718">
    <property type="term" value="P:symbiont entry into host cell"/>
    <property type="evidence" value="ECO:0007669"/>
    <property type="project" value="UniProtKB-KW"/>
</dbReference>
<dbReference type="PANTHER" id="PTHR30629">
    <property type="entry name" value="PROPHAGE INTEGRASE"/>
    <property type="match status" value="1"/>
</dbReference>
<proteinExistence type="inferred from homology"/>
<evidence type="ECO:0000259" key="8">
    <source>
        <dbReference type="PROSITE" id="PS51898"/>
    </source>
</evidence>
<reference evidence="10" key="1">
    <citation type="submission" date="2015-08" db="EMBL/GenBank/DDBJ databases">
        <authorList>
            <person name="Babu N.S."/>
            <person name="Beckwith C.J."/>
            <person name="Beseler K.G."/>
            <person name="Brison A."/>
            <person name="Carone J.V."/>
            <person name="Caskin T.P."/>
            <person name="Diamond M."/>
            <person name="Durham M.E."/>
            <person name="Foxe J.M."/>
            <person name="Go M."/>
            <person name="Henderson B.A."/>
            <person name="Jones I.B."/>
            <person name="McGettigan J.A."/>
            <person name="Micheletti S.J."/>
            <person name="Nasrallah M.E."/>
            <person name="Ortiz D."/>
            <person name="Piller C.R."/>
            <person name="Privatt S.R."/>
            <person name="Schneider S.L."/>
            <person name="Sharp S."/>
            <person name="Smith T.C."/>
            <person name="Stanton J.D."/>
            <person name="Ullery H.E."/>
            <person name="Wilson R.J."/>
            <person name="Serrano M.G."/>
            <person name="Buck G."/>
            <person name="Lee V."/>
            <person name="Wang Y."/>
            <person name="Carvalho R."/>
            <person name="Voegtly L."/>
            <person name="Shi R."/>
            <person name="Duckworth R."/>
            <person name="Johnson A."/>
            <person name="Loviza R."/>
            <person name="Walstead R."/>
            <person name="Shah Z."/>
            <person name="Kiflezghi M."/>
            <person name="Wade K."/>
            <person name="Ball S.L."/>
            <person name="Bradley K.W."/>
            <person name="Asai D.J."/>
            <person name="Bowman C.A."/>
            <person name="Russell D.A."/>
            <person name="Pope W.H."/>
            <person name="Jacobs-Sera D."/>
            <person name="Hendrix R.W."/>
            <person name="Hatfull G.F."/>
        </authorList>
    </citation>
    <scope>NUCLEOTIDE SEQUENCE</scope>
</reference>
<feature type="region of interest" description="Disordered" evidence="7">
    <location>
        <begin position="1"/>
        <end position="25"/>
    </location>
</feature>
<dbReference type="InterPro" id="IPR050808">
    <property type="entry name" value="Phage_Integrase"/>
</dbReference>
<accession>A0A2P2CHT7</accession>
<keyword evidence="6" id="KW-1160">Virus entry into host cell</keyword>
<evidence type="ECO:0000259" key="9">
    <source>
        <dbReference type="PROSITE" id="PS51900"/>
    </source>
</evidence>
<gene>
    <name evidence="10" type="ORF">NOCA1260016</name>
</gene>
<dbReference type="GO" id="GO:0075713">
    <property type="term" value="P:establishment of integrated proviral latency"/>
    <property type="evidence" value="ECO:0007669"/>
    <property type="project" value="UniProtKB-KW"/>
</dbReference>
<keyword evidence="3" id="KW-0238">DNA-binding</keyword>
<comment type="similarity">
    <text evidence="1">Belongs to the 'phage' integrase family.</text>
</comment>
<evidence type="ECO:0000256" key="3">
    <source>
        <dbReference type="ARBA" id="ARBA00023125"/>
    </source>
</evidence>
<evidence type="ECO:0000256" key="7">
    <source>
        <dbReference type="SAM" id="MobiDB-lite"/>
    </source>
</evidence>
<dbReference type="Gene3D" id="1.10.443.10">
    <property type="entry name" value="Intergrase catalytic core"/>
    <property type="match status" value="1"/>
</dbReference>
<dbReference type="InterPro" id="IPR013762">
    <property type="entry name" value="Integrase-like_cat_sf"/>
</dbReference>
<evidence type="ECO:0000256" key="6">
    <source>
        <dbReference type="ARBA" id="ARBA00023296"/>
    </source>
</evidence>